<dbReference type="Pfam" id="PF01266">
    <property type="entry name" value="DAO"/>
    <property type="match status" value="1"/>
</dbReference>
<dbReference type="PANTHER" id="PTHR11530:SF11">
    <property type="entry name" value="D-ASPARTATE OXIDASE"/>
    <property type="match status" value="1"/>
</dbReference>
<evidence type="ECO:0000256" key="2">
    <source>
        <dbReference type="ARBA" id="ARBA00004253"/>
    </source>
</evidence>
<dbReference type="Proteomes" id="UP000887560">
    <property type="component" value="Unplaced"/>
</dbReference>
<keyword evidence="6" id="KW-0560">Oxidoreductase</keyword>
<keyword evidence="8" id="KW-1185">Reference proteome</keyword>
<dbReference type="Gene3D" id="3.40.50.720">
    <property type="entry name" value="NAD(P)-binding Rossmann-like Domain"/>
    <property type="match status" value="3"/>
</dbReference>
<evidence type="ECO:0000256" key="3">
    <source>
        <dbReference type="ARBA" id="ARBA00006730"/>
    </source>
</evidence>
<evidence type="ECO:0000256" key="4">
    <source>
        <dbReference type="ARBA" id="ARBA00022630"/>
    </source>
</evidence>
<feature type="domain" description="FAD dependent oxidoreductase" evidence="7">
    <location>
        <begin position="93"/>
        <end position="389"/>
    </location>
</feature>
<comment type="subcellular location">
    <subcellularLocation>
        <location evidence="2">Peroxisome matrix</location>
    </subcellularLocation>
</comment>
<keyword evidence="4" id="KW-0285">Flavoprotein</keyword>
<dbReference type="SUPFAM" id="SSF51971">
    <property type="entry name" value="Nucleotide-binding domain"/>
    <property type="match status" value="1"/>
</dbReference>
<sequence length="457" mass="51542">MMETRYLIPPKLNDSNLGNKIVGYRPCRHGPPRMEIEKRNYNGKIKIIGHNYGHAGSGWTLSPAICFHLNKLLIENIEKSRGNTGIKGNNVPICIVGAGVIGLFTAYDLLKKGFNNLTVIAESFEELTSHIAGGLLAPFALEIDNTNEQDLIDNFCIESCNFYLEIAQGKNSEFSSECVQIMPAYVDEAVAKIMEPYVTAGIMNPPKQVNVQFNNSCLNKKQKLLFVIDNAILVQTNLIMNKLYKLLKESGKIKFIKKRIECFEENIEEFDVIINCTGIGAKKICLDEKMYSMQGHLINLKGQNEADLNYIITCHGEIGKSENGQIVERALYFFPKRILPSKFTQNNNDSVEEKECFGLIGGTFVQNADENSPNSSEFDLLIQRARHLIWDPLLHGITPEAKRDYDKAISKGNIQLAEQIRHRIGHEIISAFWAGVHVSQLRPIMKEWDLVFSAMKK</sequence>
<evidence type="ECO:0000313" key="9">
    <source>
        <dbReference type="WBParaSite" id="scf7180000424666.g13719"/>
    </source>
</evidence>
<evidence type="ECO:0000256" key="5">
    <source>
        <dbReference type="ARBA" id="ARBA00022827"/>
    </source>
</evidence>
<dbReference type="InterPro" id="IPR006076">
    <property type="entry name" value="FAD-dep_OxRdtase"/>
</dbReference>
<protein>
    <submittedName>
        <fullName evidence="9">FAD dependent oxidoreductase domain-containing protein</fullName>
    </submittedName>
</protein>
<comment type="similarity">
    <text evidence="3">Belongs to the DAMOX/DASOX family.</text>
</comment>
<evidence type="ECO:0000313" key="8">
    <source>
        <dbReference type="Proteomes" id="UP000887560"/>
    </source>
</evidence>
<dbReference type="GO" id="GO:0071949">
    <property type="term" value="F:FAD binding"/>
    <property type="evidence" value="ECO:0007669"/>
    <property type="project" value="InterPro"/>
</dbReference>
<dbReference type="GO" id="GO:0019478">
    <property type="term" value="P:D-amino acid catabolic process"/>
    <property type="evidence" value="ECO:0007669"/>
    <property type="project" value="TreeGrafter"/>
</dbReference>
<dbReference type="GO" id="GO:0005782">
    <property type="term" value="C:peroxisomal matrix"/>
    <property type="evidence" value="ECO:0007669"/>
    <property type="project" value="UniProtKB-SubCell"/>
</dbReference>
<evidence type="ECO:0000256" key="6">
    <source>
        <dbReference type="ARBA" id="ARBA00023002"/>
    </source>
</evidence>
<dbReference type="WBParaSite" id="scf7180000424666.g13719">
    <property type="protein sequence ID" value="scf7180000424666.g13719"/>
    <property type="gene ID" value="scf7180000424666.g13719"/>
</dbReference>
<accession>A0A915PG93</accession>
<dbReference type="InterPro" id="IPR023209">
    <property type="entry name" value="DAO"/>
</dbReference>
<reference evidence="9" key="1">
    <citation type="submission" date="2022-11" db="UniProtKB">
        <authorList>
            <consortium name="WormBaseParasite"/>
        </authorList>
    </citation>
    <scope>IDENTIFICATION</scope>
</reference>
<keyword evidence="5" id="KW-0274">FAD</keyword>
<dbReference type="GO" id="GO:0003884">
    <property type="term" value="F:D-amino-acid oxidase activity"/>
    <property type="evidence" value="ECO:0007669"/>
    <property type="project" value="InterPro"/>
</dbReference>
<organism evidence="8 9">
    <name type="scientific">Meloidogyne floridensis</name>
    <dbReference type="NCBI Taxonomy" id="298350"/>
    <lineage>
        <taxon>Eukaryota</taxon>
        <taxon>Metazoa</taxon>
        <taxon>Ecdysozoa</taxon>
        <taxon>Nematoda</taxon>
        <taxon>Chromadorea</taxon>
        <taxon>Rhabditida</taxon>
        <taxon>Tylenchina</taxon>
        <taxon>Tylenchomorpha</taxon>
        <taxon>Tylenchoidea</taxon>
        <taxon>Meloidogynidae</taxon>
        <taxon>Meloidogyninae</taxon>
        <taxon>Meloidogyne</taxon>
    </lineage>
</organism>
<evidence type="ECO:0000256" key="1">
    <source>
        <dbReference type="ARBA" id="ARBA00001974"/>
    </source>
</evidence>
<comment type="cofactor">
    <cofactor evidence="1">
        <name>FAD</name>
        <dbReference type="ChEBI" id="CHEBI:57692"/>
    </cofactor>
</comment>
<name>A0A915PG93_9BILA</name>
<evidence type="ECO:0000259" key="7">
    <source>
        <dbReference type="Pfam" id="PF01266"/>
    </source>
</evidence>
<proteinExistence type="inferred from homology"/>
<dbReference type="AlphaFoldDB" id="A0A915PG93"/>
<dbReference type="PANTHER" id="PTHR11530">
    <property type="entry name" value="D-AMINO ACID OXIDASE"/>
    <property type="match status" value="1"/>
</dbReference>